<dbReference type="EMBL" id="CP042265">
    <property type="protein sequence ID" value="QDY71323.1"/>
    <property type="molecule type" value="Genomic_DNA"/>
</dbReference>
<dbReference type="PANTHER" id="PTHR43818:SF11">
    <property type="entry name" value="BCDNA.GH03377"/>
    <property type="match status" value="1"/>
</dbReference>
<evidence type="ECO:0000313" key="4">
    <source>
        <dbReference type="EMBL" id="QDY71323.1"/>
    </source>
</evidence>
<accession>A0A5B8J0L1</accession>
<dbReference type="RefSeq" id="WP_146366739.1">
    <property type="nucleotide sequence ID" value="NZ_CP042265.1"/>
</dbReference>
<dbReference type="PANTHER" id="PTHR43818">
    <property type="entry name" value="BCDNA.GH03377"/>
    <property type="match status" value="1"/>
</dbReference>
<dbReference type="OrthoDB" id="7798185at2"/>
<keyword evidence="5" id="KW-1185">Reference proteome</keyword>
<organism evidence="4 5">
    <name type="scientific">Qingshengfaniella alkalisoli</name>
    <dbReference type="NCBI Taxonomy" id="2599296"/>
    <lineage>
        <taxon>Bacteria</taxon>
        <taxon>Pseudomonadati</taxon>
        <taxon>Pseudomonadota</taxon>
        <taxon>Alphaproteobacteria</taxon>
        <taxon>Rhodobacterales</taxon>
        <taxon>Paracoccaceae</taxon>
        <taxon>Qingshengfaniella</taxon>
    </lineage>
</organism>
<evidence type="ECO:0000313" key="5">
    <source>
        <dbReference type="Proteomes" id="UP000318483"/>
    </source>
</evidence>
<dbReference type="InterPro" id="IPR050463">
    <property type="entry name" value="Gfo/Idh/MocA_oxidrdct_glycsds"/>
</dbReference>
<dbReference type="GO" id="GO:0016491">
    <property type="term" value="F:oxidoreductase activity"/>
    <property type="evidence" value="ECO:0007669"/>
    <property type="project" value="UniProtKB-KW"/>
</dbReference>
<dbReference type="GO" id="GO:0000166">
    <property type="term" value="F:nucleotide binding"/>
    <property type="evidence" value="ECO:0007669"/>
    <property type="project" value="InterPro"/>
</dbReference>
<keyword evidence="4" id="KW-0614">Plasmid</keyword>
<feature type="domain" description="Gfo/Idh/MocA-like oxidoreductase N-terminal" evidence="2">
    <location>
        <begin position="9"/>
        <end position="128"/>
    </location>
</feature>
<sequence>MIALTNSGVRWGILGCGEVTEVKSGPALQKAHRSHVDCVMRRDAEKAADYAERHGINRWTSSAEKLLADPALTAIYIATPPASHAKYAIEALEAGKDVLVEKPMALTTADCDAMIAASRETGKKLCIAYYRRALPRFQKFRQIIDDGLIGAPRLVEVRDFRTLDAGPSQSWKLDPAIGGGGLFADTQSHTLDWLAHVFGDPLSVSGITKRQSGAYAAEDFVSFQIEFDGVAAVGLCAYASAESHETVIIHGSEGRAEMSFFRPSRIALSCGDRTELIDHSDPAHVHQPLVQQVVNHFLGEGPNPCDGQVGRRVTVMLEDIYRAAGGAQGRGERRQLSR</sequence>
<protein>
    <submittedName>
        <fullName evidence="4">Gfo/Idh/MocA family oxidoreductase</fullName>
    </submittedName>
</protein>
<keyword evidence="1" id="KW-0560">Oxidoreductase</keyword>
<dbReference type="AlphaFoldDB" id="A0A5B8J0L1"/>
<dbReference type="Proteomes" id="UP000318483">
    <property type="component" value="Plasmid unnamed4"/>
</dbReference>
<evidence type="ECO:0000256" key="1">
    <source>
        <dbReference type="ARBA" id="ARBA00023002"/>
    </source>
</evidence>
<dbReference type="KEGG" id="lit:FPZ52_16595"/>
<evidence type="ECO:0000259" key="2">
    <source>
        <dbReference type="Pfam" id="PF01408"/>
    </source>
</evidence>
<dbReference type="Pfam" id="PF01408">
    <property type="entry name" value="GFO_IDH_MocA"/>
    <property type="match status" value="1"/>
</dbReference>
<dbReference type="InterPro" id="IPR036291">
    <property type="entry name" value="NAD(P)-bd_dom_sf"/>
</dbReference>
<dbReference type="SUPFAM" id="SSF51735">
    <property type="entry name" value="NAD(P)-binding Rossmann-fold domains"/>
    <property type="match status" value="1"/>
</dbReference>
<evidence type="ECO:0000259" key="3">
    <source>
        <dbReference type="Pfam" id="PF22725"/>
    </source>
</evidence>
<geneLocation type="plasmid" evidence="4 5">
    <name>unnamed4</name>
</geneLocation>
<feature type="domain" description="GFO/IDH/MocA-like oxidoreductase" evidence="3">
    <location>
        <begin position="137"/>
        <end position="256"/>
    </location>
</feature>
<dbReference type="Pfam" id="PF22725">
    <property type="entry name" value="GFO_IDH_MocA_C3"/>
    <property type="match status" value="1"/>
</dbReference>
<proteinExistence type="predicted"/>
<dbReference type="SUPFAM" id="SSF55347">
    <property type="entry name" value="Glyceraldehyde-3-phosphate dehydrogenase-like, C-terminal domain"/>
    <property type="match status" value="1"/>
</dbReference>
<reference evidence="4 5" key="1">
    <citation type="submission" date="2019-07" db="EMBL/GenBank/DDBJ databases">
        <title>Litoreibacter alkalisoli sp. nov., isolated from saline-alkaline soil.</title>
        <authorList>
            <person name="Wang S."/>
            <person name="Xu L."/>
            <person name="Xing Y.-T."/>
            <person name="Sun J.-Q."/>
        </authorList>
    </citation>
    <scope>NUCLEOTIDE SEQUENCE [LARGE SCALE GENOMIC DNA]</scope>
    <source>
        <strain evidence="4 5">LN3S51</strain>
        <plasmid evidence="4 5">unnamed4</plasmid>
    </source>
</reference>
<dbReference type="InterPro" id="IPR000683">
    <property type="entry name" value="Gfo/Idh/MocA-like_OxRdtase_N"/>
</dbReference>
<dbReference type="InterPro" id="IPR055170">
    <property type="entry name" value="GFO_IDH_MocA-like_dom"/>
</dbReference>
<name>A0A5B8J0L1_9RHOB</name>
<dbReference type="Gene3D" id="3.40.50.720">
    <property type="entry name" value="NAD(P)-binding Rossmann-like Domain"/>
    <property type="match status" value="1"/>
</dbReference>
<gene>
    <name evidence="4" type="ORF">FPZ52_16595</name>
</gene>
<dbReference type="Gene3D" id="3.30.360.10">
    <property type="entry name" value="Dihydrodipicolinate Reductase, domain 2"/>
    <property type="match status" value="1"/>
</dbReference>